<evidence type="ECO:0000313" key="1">
    <source>
        <dbReference type="EMBL" id="CAA39687.1"/>
    </source>
</evidence>
<dbReference type="AlphaFoldDB" id="Q99201"/>
<reference evidence="1" key="1">
    <citation type="journal article" date="1991" name="Nucleic Acids Res.">
        <title>A transposon with an unusual LTR arrangement from Chlamydomonas reinhardtii contains an internal tandem array of 76 bp repeats.</title>
        <authorList>
            <person name="Day A."/>
            <person name="Rochaix J.D."/>
        </authorList>
    </citation>
    <scope>NUCLEOTIDE SEQUENCE</scope>
    <source>
        <strain evidence="1">FUD44</strain>
    </source>
</reference>
<dbReference type="PIR" id="S14025">
    <property type="entry name" value="S14025"/>
</dbReference>
<proteinExistence type="predicted"/>
<name>Q99201_CHLRE</name>
<organism evidence="1">
    <name type="scientific">Chlamydomonas reinhardtii</name>
    <name type="common">Chlamydomonas smithii</name>
    <dbReference type="NCBI Taxonomy" id="3055"/>
    <lineage>
        <taxon>Eukaryota</taxon>
        <taxon>Viridiplantae</taxon>
        <taxon>Chlorophyta</taxon>
        <taxon>core chlorophytes</taxon>
        <taxon>Chlorophyceae</taxon>
        <taxon>CS clade</taxon>
        <taxon>Chlamydomonadales</taxon>
        <taxon>Chlamydomonadaceae</taxon>
        <taxon>Chlamydomonas</taxon>
    </lineage>
</organism>
<sequence>TKGRLPRVTRVRKTALVLQLAPSPAWRMLASLSQLRVTTLLLFPRLFRAAYNVNTCYGMALGAGREYRGLQWFVPTRANTHCYLSWAHGRPQLPTSHTPEQGCMCFPVTPRRRLHGWRTRDNACVFLSWPLVHLIRL</sequence>
<dbReference type="EMBL" id="X56231">
    <property type="protein sequence ID" value="CAA39687.1"/>
    <property type="molecule type" value="Genomic_DNA"/>
</dbReference>
<accession>Q99201</accession>
<protein>
    <submittedName>
        <fullName evidence="1">ORF31</fullName>
    </submittedName>
</protein>